<protein>
    <recommendedName>
        <fullName evidence="1">Casein kinase I</fullName>
    </recommendedName>
</protein>
<reference evidence="3 4" key="1">
    <citation type="submission" date="2014-06" db="EMBL/GenBank/DDBJ databases">
        <authorList>
            <person name="Swart Estienne"/>
        </authorList>
    </citation>
    <scope>NUCLEOTIDE SEQUENCE [LARGE SCALE GENOMIC DNA]</scope>
    <source>
        <strain evidence="3 4">130c</strain>
    </source>
</reference>
<dbReference type="InterPro" id="IPR000719">
    <property type="entry name" value="Prot_kinase_dom"/>
</dbReference>
<keyword evidence="3" id="KW-0418">Kinase</keyword>
<dbReference type="Gene3D" id="1.10.510.10">
    <property type="entry name" value="Transferase(Phosphotransferase) domain 1"/>
    <property type="match status" value="1"/>
</dbReference>
<keyword evidence="4" id="KW-1185">Reference proteome</keyword>
<dbReference type="SMART" id="SM00220">
    <property type="entry name" value="S_TKc"/>
    <property type="match status" value="1"/>
</dbReference>
<dbReference type="PANTHER" id="PTHR11909">
    <property type="entry name" value="CASEIN KINASE-RELATED"/>
    <property type="match status" value="1"/>
</dbReference>
<evidence type="ECO:0000313" key="4">
    <source>
        <dbReference type="Proteomes" id="UP000039865"/>
    </source>
</evidence>
<dbReference type="Proteomes" id="UP000039865">
    <property type="component" value="Unassembled WGS sequence"/>
</dbReference>
<dbReference type="GO" id="GO:0005524">
    <property type="term" value="F:ATP binding"/>
    <property type="evidence" value="ECO:0007669"/>
    <property type="project" value="InterPro"/>
</dbReference>
<sequence length="487" mass="57019">MKDSKLQTTLVRARMLKYTRRLIQLPIPTVPSNLYVILLQDFQVQDDRQLTSEWDILNKLLNGFPKVMSRGVHLDKNYIAMEFLGESLQTLTIKMGRLLSMKTILQIGIQLVANIKLLHDIGHSHMDIKLDNVMIGSCDYSKSESSMLYFIDMGASRKINKQDQSKADYFEGNLDFSSYGQMSLNVASKQDDIISILYLLMYLQKGKLPWQLGLSKLNRNMAFQTVKNNKKRFHQKLDLFYTQYEEDSQGDKSLFEELIQHIDSMLDNDEVDYQFYIQRMYDQILREGQTPDWKMDWTLKGSSWNESFQCNKEMFDQYLQGIYIPRKIKDQVELLNQLLDNPIDTIVSSGMNSKIPNILPICKRKLPEQLKSDGQLLEQNQKQKQDFLDSNLDSNHGLQFRQFKVQISDTPDLTWNQIKFSYSSSKFQSALKKATKNQYFSNNLEIIDEIVILSDQDQDQSLDENTIDQTNNYEFKVNDNFSQMRRK</sequence>
<dbReference type="InterPro" id="IPR011009">
    <property type="entry name" value="Kinase-like_dom_sf"/>
</dbReference>
<gene>
    <name evidence="3" type="primary">Contig19508.g20679</name>
    <name evidence="3" type="ORF">STYLEM_15207</name>
</gene>
<evidence type="ECO:0000259" key="2">
    <source>
        <dbReference type="PROSITE" id="PS50011"/>
    </source>
</evidence>
<keyword evidence="3" id="KW-0808">Transferase</keyword>
<evidence type="ECO:0000256" key="1">
    <source>
        <dbReference type="ARBA" id="ARBA00023860"/>
    </source>
</evidence>
<dbReference type="Pfam" id="PF00069">
    <property type="entry name" value="Pkinase"/>
    <property type="match status" value="1"/>
</dbReference>
<dbReference type="PROSITE" id="PS50011">
    <property type="entry name" value="PROTEIN_KINASE_DOM"/>
    <property type="match status" value="1"/>
</dbReference>
<organism evidence="3 4">
    <name type="scientific">Stylonychia lemnae</name>
    <name type="common">Ciliate</name>
    <dbReference type="NCBI Taxonomy" id="5949"/>
    <lineage>
        <taxon>Eukaryota</taxon>
        <taxon>Sar</taxon>
        <taxon>Alveolata</taxon>
        <taxon>Ciliophora</taxon>
        <taxon>Intramacronucleata</taxon>
        <taxon>Spirotrichea</taxon>
        <taxon>Stichotrichia</taxon>
        <taxon>Sporadotrichida</taxon>
        <taxon>Oxytrichidae</taxon>
        <taxon>Stylonychinae</taxon>
        <taxon>Stylonychia</taxon>
    </lineage>
</organism>
<name>A0A078AVL8_STYLE</name>
<dbReference type="InParanoid" id="A0A078AVL8"/>
<dbReference type="GO" id="GO:0004672">
    <property type="term" value="F:protein kinase activity"/>
    <property type="evidence" value="ECO:0007669"/>
    <property type="project" value="InterPro"/>
</dbReference>
<dbReference type="EMBL" id="CCKQ01014361">
    <property type="protein sequence ID" value="CDW86116.1"/>
    <property type="molecule type" value="Genomic_DNA"/>
</dbReference>
<proteinExistence type="predicted"/>
<evidence type="ECO:0000313" key="3">
    <source>
        <dbReference type="EMBL" id="CDW86116.1"/>
    </source>
</evidence>
<dbReference type="AlphaFoldDB" id="A0A078AVL8"/>
<accession>A0A078AVL8</accession>
<dbReference type="SUPFAM" id="SSF56112">
    <property type="entry name" value="Protein kinase-like (PK-like)"/>
    <property type="match status" value="1"/>
</dbReference>
<dbReference type="OrthoDB" id="307950at2759"/>
<feature type="domain" description="Protein kinase" evidence="2">
    <location>
        <begin position="1"/>
        <end position="266"/>
    </location>
</feature>
<dbReference type="InterPro" id="IPR050235">
    <property type="entry name" value="CK1_Ser-Thr_kinase"/>
</dbReference>